<organism evidence="10 11">
    <name type="scientific">Oryza glaberrima</name>
    <name type="common">African rice</name>
    <dbReference type="NCBI Taxonomy" id="4538"/>
    <lineage>
        <taxon>Eukaryota</taxon>
        <taxon>Viridiplantae</taxon>
        <taxon>Streptophyta</taxon>
        <taxon>Embryophyta</taxon>
        <taxon>Tracheophyta</taxon>
        <taxon>Spermatophyta</taxon>
        <taxon>Magnoliopsida</taxon>
        <taxon>Liliopsida</taxon>
        <taxon>Poales</taxon>
        <taxon>Poaceae</taxon>
        <taxon>BOP clade</taxon>
        <taxon>Oryzoideae</taxon>
        <taxon>Oryzeae</taxon>
        <taxon>Oryzinae</taxon>
        <taxon>Oryza</taxon>
    </lineage>
</organism>
<evidence type="ECO:0000256" key="6">
    <source>
        <dbReference type="ARBA" id="ARBA00022801"/>
    </source>
</evidence>
<dbReference type="PANTHER" id="PTHR22930:SF290">
    <property type="entry name" value="OS04G0422900 PROTEIN"/>
    <property type="match status" value="1"/>
</dbReference>
<feature type="region of interest" description="Disordered" evidence="8">
    <location>
        <begin position="137"/>
        <end position="164"/>
    </location>
</feature>
<dbReference type="InterPro" id="IPR045249">
    <property type="entry name" value="HARBI1-like"/>
</dbReference>
<dbReference type="Gramene" id="ORGLA07G0221300.1">
    <property type="protein sequence ID" value="ORGLA07G0221300.1"/>
    <property type="gene ID" value="ORGLA07G0221300"/>
</dbReference>
<comment type="cofactor">
    <cofactor evidence="1">
        <name>a divalent metal cation</name>
        <dbReference type="ChEBI" id="CHEBI:60240"/>
    </cofactor>
</comment>
<evidence type="ECO:0000256" key="1">
    <source>
        <dbReference type="ARBA" id="ARBA00001968"/>
    </source>
</evidence>
<dbReference type="GO" id="GO:0004518">
    <property type="term" value="F:nuclease activity"/>
    <property type="evidence" value="ECO:0007669"/>
    <property type="project" value="UniProtKB-KW"/>
</dbReference>
<accession>I1QDM1</accession>
<evidence type="ECO:0000259" key="9">
    <source>
        <dbReference type="Pfam" id="PF13359"/>
    </source>
</evidence>
<evidence type="ECO:0000256" key="2">
    <source>
        <dbReference type="ARBA" id="ARBA00004123"/>
    </source>
</evidence>
<dbReference type="PANTHER" id="PTHR22930">
    <property type="match status" value="1"/>
</dbReference>
<dbReference type="GO" id="GO:0046872">
    <property type="term" value="F:metal ion binding"/>
    <property type="evidence" value="ECO:0007669"/>
    <property type="project" value="UniProtKB-KW"/>
</dbReference>
<keyword evidence="11" id="KW-1185">Reference proteome</keyword>
<dbReference type="STRING" id="4538.I1QDM1"/>
<evidence type="ECO:0000313" key="11">
    <source>
        <dbReference type="Proteomes" id="UP000007306"/>
    </source>
</evidence>
<dbReference type="GO" id="GO:0016787">
    <property type="term" value="F:hydrolase activity"/>
    <property type="evidence" value="ECO:0007669"/>
    <property type="project" value="UniProtKB-KW"/>
</dbReference>
<keyword evidence="5" id="KW-0479">Metal-binding</keyword>
<evidence type="ECO:0000256" key="5">
    <source>
        <dbReference type="ARBA" id="ARBA00022723"/>
    </source>
</evidence>
<proteinExistence type="inferred from homology"/>
<dbReference type="Proteomes" id="UP000007306">
    <property type="component" value="Unassembled WGS sequence"/>
</dbReference>
<keyword evidence="7" id="KW-0539">Nucleus</keyword>
<evidence type="ECO:0000313" key="10">
    <source>
        <dbReference type="EnsemblPlants" id="ORGLA07G0221300.1"/>
    </source>
</evidence>
<dbReference type="OMA" id="YICERYH"/>
<name>I1QDM1_ORYGL</name>
<dbReference type="InterPro" id="IPR027806">
    <property type="entry name" value="HARBI1_dom"/>
</dbReference>
<feature type="domain" description="DDE Tnp4" evidence="9">
    <location>
        <begin position="11"/>
        <end position="124"/>
    </location>
</feature>
<dbReference type="AlphaFoldDB" id="I1QDM1"/>
<reference evidence="11" key="2">
    <citation type="submission" date="2018-04" db="EMBL/GenBank/DDBJ databases">
        <title>OglaRS2 (Oryza glaberrima Reference Sequence Version 2).</title>
        <authorList>
            <person name="Zhang J."/>
            <person name="Kudrna D."/>
            <person name="Lee S."/>
            <person name="Talag J."/>
            <person name="Rajasekar S."/>
            <person name="Wing R.A."/>
        </authorList>
    </citation>
    <scope>NUCLEOTIDE SEQUENCE [LARGE SCALE GENOMIC DNA]</scope>
    <source>
        <strain evidence="11">cv. IRGC 96717</strain>
    </source>
</reference>
<reference evidence="10" key="1">
    <citation type="submission" date="2015-06" db="UniProtKB">
        <authorList>
            <consortium name="EnsemblPlants"/>
        </authorList>
    </citation>
    <scope>IDENTIFICATION</scope>
</reference>
<evidence type="ECO:0000256" key="8">
    <source>
        <dbReference type="SAM" id="MobiDB-lite"/>
    </source>
</evidence>
<evidence type="ECO:0000256" key="4">
    <source>
        <dbReference type="ARBA" id="ARBA00022722"/>
    </source>
</evidence>
<sequence>SEDHFHVYWVEGSATDARVLTSAVNKGFQVPPGKFYLVDGGYANTYSFLAPYRRDRYHLKEYGAGRRRPQNYKELFNHRHAVLRNHVERTLGVVKKRFPILKVATFHKIENQVKIPVAVAVFHNIIRSLNGDEQWLNNQPHNIHPSNYVDLPDGDEGNDQSTNQGNLLRDMIAHQMWNDYR</sequence>
<keyword evidence="6" id="KW-0378">Hydrolase</keyword>
<dbReference type="eggNOG" id="KOG4585">
    <property type="taxonomic scope" value="Eukaryota"/>
</dbReference>
<comment type="similarity">
    <text evidence="3">Belongs to the HARBI1 family.</text>
</comment>
<dbReference type="Pfam" id="PF13359">
    <property type="entry name" value="DDE_Tnp_4"/>
    <property type="match status" value="1"/>
</dbReference>
<evidence type="ECO:0000256" key="7">
    <source>
        <dbReference type="ARBA" id="ARBA00023242"/>
    </source>
</evidence>
<comment type="subcellular location">
    <subcellularLocation>
        <location evidence="2">Nucleus</location>
    </subcellularLocation>
</comment>
<evidence type="ECO:0000256" key="3">
    <source>
        <dbReference type="ARBA" id="ARBA00006958"/>
    </source>
</evidence>
<dbReference type="GO" id="GO:0005634">
    <property type="term" value="C:nucleus"/>
    <property type="evidence" value="ECO:0007669"/>
    <property type="project" value="UniProtKB-SubCell"/>
</dbReference>
<protein>
    <recommendedName>
        <fullName evidence="9">DDE Tnp4 domain-containing protein</fullName>
    </recommendedName>
</protein>
<keyword evidence="4" id="KW-0540">Nuclease</keyword>
<dbReference type="EnsemblPlants" id="ORGLA07G0221300.1">
    <property type="protein sequence ID" value="ORGLA07G0221300.1"/>
    <property type="gene ID" value="ORGLA07G0221300"/>
</dbReference>
<dbReference type="HOGENOM" id="CLU_040082_3_1_1"/>